<reference evidence="1" key="1">
    <citation type="journal article" date="2018" name="Aquaculture">
        <title>Complete genome sequence of a white spot syndrome virus associated with a disease incursion in Australia.</title>
        <authorList>
            <person name="Oakey J."/>
            <person name="Smith C.S."/>
        </authorList>
    </citation>
    <scope>NUCLEOTIDE SEQUENCE [LARGE SCALE GENOMIC DNA]</scope>
    <source>
        <strain evidence="1">WSSV-AU</strain>
    </source>
</reference>
<dbReference type="Proteomes" id="UP000267516">
    <property type="component" value="Segment"/>
</dbReference>
<evidence type="ECO:0000313" key="1">
    <source>
        <dbReference type="EMBL" id="ATU83844.1"/>
    </source>
</evidence>
<sequence length="79" mass="8615">MVQFNLAIDLASMFISSLKSVDTDDGDVSRQEKGLPIIKLPLDISRFAFVTQGDSSTKYLYPKDMSKGSSGADFFISAT</sequence>
<organism evidence="1">
    <name type="scientific">White spot syndrome virus</name>
    <dbReference type="NCBI Taxonomy" id="342409"/>
    <lineage>
        <taxon>Viruses</taxon>
        <taxon>Viruses incertae sedis</taxon>
        <taxon>Naldaviricetes</taxon>
        <taxon>Nimaviridae</taxon>
        <taxon>Whispovirus</taxon>
    </lineage>
</organism>
<dbReference type="EMBL" id="MF768985">
    <property type="protein sequence ID" value="ATU83844.1"/>
    <property type="molecule type" value="Genomic_DNA"/>
</dbReference>
<accession>A0A2D3I653</accession>
<name>A0A2D3I653_9VIRU</name>
<proteinExistence type="predicted"/>
<protein>
    <submittedName>
        <fullName evidence="1">ORF133</fullName>
    </submittedName>
</protein>